<keyword evidence="2" id="KW-1185">Reference proteome</keyword>
<dbReference type="CDD" id="cd07600">
    <property type="entry name" value="BAR_Gvp36"/>
    <property type="match status" value="1"/>
</dbReference>
<dbReference type="STRING" id="284811.Q75AN7"/>
<dbReference type="eggNOG" id="ENOG502QQ2V">
    <property type="taxonomic scope" value="Eukaryota"/>
</dbReference>
<evidence type="ECO:0000313" key="1">
    <source>
        <dbReference type="EMBL" id="AAS51805.1"/>
    </source>
</evidence>
<dbReference type="InParanoid" id="Q75AN7"/>
<dbReference type="KEGG" id="ago:AGOS_ADL115W"/>
<protein>
    <submittedName>
        <fullName evidence="1">ADL115Wp</fullName>
    </submittedName>
</protein>
<sequence>MSFNAFADSFSKRFQEISSTVQQKAQEAQLDKKLKDLSLSVSQRTQDLTSNLPSLAQTTQRRVQERLGQVTDISQMPEEYVELEQRVDRTKLIYDNFLKVSQIYESESYDYPQHISDSVNDFSKTVTGKVQELTKATTTEEAQSILISPGPARNPKTLNYALSKVALTSSEYLSKSGSDDVVTADILLKYSDVQAKIAQARLQQDTLIQTRFNRRLREKLNTQFAEAMQSRKQVDQKRLQYDIARANFTAARPEKQASLRVQMETLEDQFAQSTEDAVALMQAVIDDTEFLKEFQELVTAQLGFHKAAAELLSGFATVFAADSAVHISSADYK</sequence>
<accession>Q75AN7</accession>
<dbReference type="Proteomes" id="UP000000591">
    <property type="component" value="Chromosome IV"/>
</dbReference>
<gene>
    <name evidence="1" type="ORF">AGOS_ADL115W</name>
</gene>
<reference evidence="2" key="2">
    <citation type="journal article" date="2013" name="G3 (Bethesda)">
        <title>Genomes of Ashbya fungi isolated from insects reveal four mating-type loci, numerous translocations, lack of transposons, and distinct gene duplications.</title>
        <authorList>
            <person name="Dietrich F.S."/>
            <person name="Voegeli S."/>
            <person name="Kuo S."/>
            <person name="Philippsen P."/>
        </authorList>
    </citation>
    <scope>GENOME REANNOTATION</scope>
    <source>
        <strain evidence="2">ATCC 10895 / CBS 109.51 / FGSC 9923 / NRRL Y-1056</strain>
    </source>
</reference>
<dbReference type="SUPFAM" id="SSF103657">
    <property type="entry name" value="BAR/IMD domain-like"/>
    <property type="match status" value="1"/>
</dbReference>
<dbReference type="OrthoDB" id="5549748at2759"/>
<dbReference type="InterPro" id="IPR027267">
    <property type="entry name" value="AH/BAR_dom_sf"/>
</dbReference>
<dbReference type="OMA" id="NIMFATR"/>
<dbReference type="AlphaFoldDB" id="Q75AN7"/>
<dbReference type="HOGENOM" id="CLU_059017_0_0_1"/>
<evidence type="ECO:0000313" key="2">
    <source>
        <dbReference type="Proteomes" id="UP000000591"/>
    </source>
</evidence>
<dbReference type="InterPro" id="IPR018859">
    <property type="entry name" value="BAR_dom-cont"/>
</dbReference>
<reference evidence="1 2" key="1">
    <citation type="journal article" date="2004" name="Science">
        <title>The Ashbya gossypii genome as a tool for mapping the ancient Saccharomyces cerevisiae genome.</title>
        <authorList>
            <person name="Dietrich F.S."/>
            <person name="Voegeli S."/>
            <person name="Brachat S."/>
            <person name="Lerch A."/>
            <person name="Gates K."/>
            <person name="Steiner S."/>
            <person name="Mohr C."/>
            <person name="Pohlmann R."/>
            <person name="Luedi P."/>
            <person name="Choi S."/>
            <person name="Wing R.A."/>
            <person name="Flavier A."/>
            <person name="Gaffney T.D."/>
            <person name="Philippsen P."/>
        </authorList>
    </citation>
    <scope>NUCLEOTIDE SEQUENCE [LARGE SCALE GENOMIC DNA]</scope>
    <source>
        <strain evidence="2">ATCC 10895 / CBS 109.51 / FGSC 9923 / NRRL Y-1056</strain>
    </source>
</reference>
<dbReference type="FunCoup" id="Q75AN7">
    <property type="interactions" value="85"/>
</dbReference>
<dbReference type="Pfam" id="PF10455">
    <property type="entry name" value="BAR_2"/>
    <property type="match status" value="1"/>
</dbReference>
<proteinExistence type="predicted"/>
<organism evidence="1 2">
    <name type="scientific">Eremothecium gossypii (strain ATCC 10895 / CBS 109.51 / FGSC 9923 / NRRL Y-1056)</name>
    <name type="common">Yeast</name>
    <name type="synonym">Ashbya gossypii</name>
    <dbReference type="NCBI Taxonomy" id="284811"/>
    <lineage>
        <taxon>Eukaryota</taxon>
        <taxon>Fungi</taxon>
        <taxon>Dikarya</taxon>
        <taxon>Ascomycota</taxon>
        <taxon>Saccharomycotina</taxon>
        <taxon>Saccharomycetes</taxon>
        <taxon>Saccharomycetales</taxon>
        <taxon>Saccharomycetaceae</taxon>
        <taxon>Eremothecium</taxon>
    </lineage>
</organism>
<dbReference type="RefSeq" id="NP_983981.1">
    <property type="nucleotide sequence ID" value="NM_209334.1"/>
</dbReference>
<name>Q75AN7_EREGS</name>
<dbReference type="Gene3D" id="1.20.1270.60">
    <property type="entry name" value="Arfaptin homology (AH) domain/BAR domain"/>
    <property type="match status" value="1"/>
</dbReference>
<dbReference type="EMBL" id="AE016817">
    <property type="protein sequence ID" value="AAS51805.1"/>
    <property type="molecule type" value="Genomic_DNA"/>
</dbReference>
<dbReference type="GeneID" id="4620124"/>